<comment type="caution">
    <text evidence="1">The sequence shown here is derived from an EMBL/GenBank/DDBJ whole genome shotgun (WGS) entry which is preliminary data.</text>
</comment>
<name>A0ABV7QL66_9PSEU</name>
<proteinExistence type="predicted"/>
<organism evidence="1 2">
    <name type="scientific">Amycolatopsis halotolerans</name>
    <dbReference type="NCBI Taxonomy" id="330083"/>
    <lineage>
        <taxon>Bacteria</taxon>
        <taxon>Bacillati</taxon>
        <taxon>Actinomycetota</taxon>
        <taxon>Actinomycetes</taxon>
        <taxon>Pseudonocardiales</taxon>
        <taxon>Pseudonocardiaceae</taxon>
        <taxon>Amycolatopsis</taxon>
    </lineage>
</organism>
<dbReference type="RefSeq" id="WP_377872949.1">
    <property type="nucleotide sequence ID" value="NZ_JBHMAY010000043.1"/>
</dbReference>
<sequence length="249" mass="27034">MQVNQPSNIIDRVIALERELASVRKKVGLSSAVIARGGLTLVDDSYIKVTDSDGIEILYIGPDSQGKQRFVLRREGGATLMYTAGSAQFGRDFWAMTDSTGRIIVSDNAEVGAGLARPWLPIVMYPMFITHTYSSDPALGETFGYMDIDTRKLSGETTLWEGRASVSHPWVTIDGVWGQSFGKPNVTYRLKFDGKEVGSWDANVGPVVSQQGRFSVAEFVGRDWVEVTLTASASGAGAIACQVLGCYCM</sequence>
<dbReference type="EMBL" id="JBHRWI010000027">
    <property type="protein sequence ID" value="MFC3513050.1"/>
    <property type="molecule type" value="Genomic_DNA"/>
</dbReference>
<dbReference type="Proteomes" id="UP001595764">
    <property type="component" value="Unassembled WGS sequence"/>
</dbReference>
<keyword evidence="2" id="KW-1185">Reference proteome</keyword>
<evidence type="ECO:0000313" key="1">
    <source>
        <dbReference type="EMBL" id="MFC3513050.1"/>
    </source>
</evidence>
<accession>A0ABV7QL66</accession>
<evidence type="ECO:0000313" key="2">
    <source>
        <dbReference type="Proteomes" id="UP001595764"/>
    </source>
</evidence>
<protein>
    <submittedName>
        <fullName evidence="1">Uncharacterized protein</fullName>
    </submittedName>
</protein>
<gene>
    <name evidence="1" type="ORF">ACFORO_22965</name>
</gene>
<reference evidence="2" key="1">
    <citation type="journal article" date="2019" name="Int. J. Syst. Evol. Microbiol.">
        <title>The Global Catalogue of Microorganisms (GCM) 10K type strain sequencing project: providing services to taxonomists for standard genome sequencing and annotation.</title>
        <authorList>
            <consortium name="The Broad Institute Genomics Platform"/>
            <consortium name="The Broad Institute Genome Sequencing Center for Infectious Disease"/>
            <person name="Wu L."/>
            <person name="Ma J."/>
        </authorList>
    </citation>
    <scope>NUCLEOTIDE SEQUENCE [LARGE SCALE GENOMIC DNA]</scope>
    <source>
        <strain evidence="2">CGMCC 4.7682</strain>
    </source>
</reference>